<name>A0ABM7HPZ2_MYCME</name>
<sequence>MTMGNREALLAGALACIYEKGYARTTARDVATAAGTSLAAIGYHFGTTQELLNQAVYATVERWGDEMQERIKAGASPDRGYLDRLTAIIDDTIGSIRDDRPVWESTLDMLAQIKHVPEIHAMLRTGIHQARTGNVAMFDAVDEDTVDAHQERTLGAFYYCLIIGLVVQWLIDPDTAPRGEDIAEALRTIAAKVDR</sequence>
<dbReference type="EMBL" id="AP022567">
    <property type="protein sequence ID" value="BBX32613.1"/>
    <property type="molecule type" value="Genomic_DNA"/>
</dbReference>
<evidence type="ECO:0000256" key="3">
    <source>
        <dbReference type="ARBA" id="ARBA00023125"/>
    </source>
</evidence>
<organism evidence="7 8">
    <name type="scientific">Mycolicibacterium mageritense</name>
    <name type="common">Mycobacterium mageritense</name>
    <dbReference type="NCBI Taxonomy" id="53462"/>
    <lineage>
        <taxon>Bacteria</taxon>
        <taxon>Bacillati</taxon>
        <taxon>Actinomycetota</taxon>
        <taxon>Actinomycetes</taxon>
        <taxon>Mycobacteriales</taxon>
        <taxon>Mycobacteriaceae</taxon>
        <taxon>Mycolicibacterium</taxon>
    </lineage>
</organism>
<reference evidence="7 8" key="1">
    <citation type="journal article" date="2019" name="Emerg. Microbes Infect.">
        <title>Comprehensive subspecies identification of 175 nontuberculous mycobacteria species based on 7547 genomic profiles.</title>
        <authorList>
            <person name="Matsumoto Y."/>
            <person name="Kinjo T."/>
            <person name="Motooka D."/>
            <person name="Nabeya D."/>
            <person name="Jung N."/>
            <person name="Uechi K."/>
            <person name="Horii T."/>
            <person name="Iida T."/>
            <person name="Fujita J."/>
            <person name="Nakamura S."/>
        </authorList>
    </citation>
    <scope>NUCLEOTIDE SEQUENCE [LARGE SCALE GENOMIC DNA]</scope>
    <source>
        <strain evidence="7 8">JCM 12375</strain>
    </source>
</reference>
<proteinExistence type="predicted"/>
<keyword evidence="8" id="KW-1185">Reference proteome</keyword>
<evidence type="ECO:0000259" key="6">
    <source>
        <dbReference type="PROSITE" id="PS50977"/>
    </source>
</evidence>
<dbReference type="PRINTS" id="PR00455">
    <property type="entry name" value="HTHTETR"/>
</dbReference>
<dbReference type="InterPro" id="IPR001647">
    <property type="entry name" value="HTH_TetR"/>
</dbReference>
<dbReference type="Proteomes" id="UP000465622">
    <property type="component" value="Chromosome"/>
</dbReference>
<feature type="DNA-binding region" description="H-T-H motif" evidence="5">
    <location>
        <begin position="26"/>
        <end position="45"/>
    </location>
</feature>
<evidence type="ECO:0000313" key="8">
    <source>
        <dbReference type="Proteomes" id="UP000465622"/>
    </source>
</evidence>
<dbReference type="InterPro" id="IPR009057">
    <property type="entry name" value="Homeodomain-like_sf"/>
</dbReference>
<gene>
    <name evidence="7" type="primary">acrR</name>
    <name evidence="7" type="ORF">MMAGJ_18950</name>
</gene>
<evidence type="ECO:0000256" key="5">
    <source>
        <dbReference type="PROSITE-ProRule" id="PRU00335"/>
    </source>
</evidence>
<dbReference type="Gene3D" id="1.10.357.10">
    <property type="entry name" value="Tetracycline Repressor, domain 2"/>
    <property type="match status" value="1"/>
</dbReference>
<evidence type="ECO:0000313" key="7">
    <source>
        <dbReference type="EMBL" id="BBX32613.1"/>
    </source>
</evidence>
<evidence type="ECO:0000256" key="4">
    <source>
        <dbReference type="ARBA" id="ARBA00023163"/>
    </source>
</evidence>
<keyword evidence="2" id="KW-0805">Transcription regulation</keyword>
<dbReference type="InterPro" id="IPR050109">
    <property type="entry name" value="HTH-type_TetR-like_transc_reg"/>
</dbReference>
<dbReference type="PANTHER" id="PTHR30055:SF219">
    <property type="entry name" value="TRANSCRIPTIONAL REGULATORY PROTEIN"/>
    <property type="match status" value="1"/>
</dbReference>
<dbReference type="PANTHER" id="PTHR30055">
    <property type="entry name" value="HTH-TYPE TRANSCRIPTIONAL REGULATOR RUTR"/>
    <property type="match status" value="1"/>
</dbReference>
<keyword evidence="4" id="KW-0804">Transcription</keyword>
<evidence type="ECO:0000256" key="1">
    <source>
        <dbReference type="ARBA" id="ARBA00022491"/>
    </source>
</evidence>
<dbReference type="PROSITE" id="PS50977">
    <property type="entry name" value="HTH_TETR_2"/>
    <property type="match status" value="1"/>
</dbReference>
<feature type="domain" description="HTH tetR-type" evidence="6">
    <location>
        <begin position="3"/>
        <end position="63"/>
    </location>
</feature>
<keyword evidence="3 5" id="KW-0238">DNA-binding</keyword>
<dbReference type="Pfam" id="PF00440">
    <property type="entry name" value="TetR_N"/>
    <property type="match status" value="1"/>
</dbReference>
<dbReference type="SUPFAM" id="SSF48498">
    <property type="entry name" value="Tetracyclin repressor-like, C-terminal domain"/>
    <property type="match status" value="1"/>
</dbReference>
<accession>A0ABM7HPZ2</accession>
<keyword evidence="1" id="KW-0678">Repressor</keyword>
<protein>
    <submittedName>
        <fullName evidence="7">TetR family transcriptional regulator</fullName>
    </submittedName>
</protein>
<evidence type="ECO:0000256" key="2">
    <source>
        <dbReference type="ARBA" id="ARBA00023015"/>
    </source>
</evidence>
<dbReference type="InterPro" id="IPR039538">
    <property type="entry name" value="BetI_C"/>
</dbReference>
<dbReference type="Pfam" id="PF13977">
    <property type="entry name" value="TetR_C_6"/>
    <property type="match status" value="1"/>
</dbReference>
<dbReference type="InterPro" id="IPR036271">
    <property type="entry name" value="Tet_transcr_reg_TetR-rel_C_sf"/>
</dbReference>
<dbReference type="SUPFAM" id="SSF46689">
    <property type="entry name" value="Homeodomain-like"/>
    <property type="match status" value="1"/>
</dbReference>